<feature type="chain" id="PRO_5012759384" evidence="1">
    <location>
        <begin position="23"/>
        <end position="221"/>
    </location>
</feature>
<dbReference type="AlphaFoldDB" id="A0A226EWW6"/>
<evidence type="ECO:0000313" key="3">
    <source>
        <dbReference type="Proteomes" id="UP000198287"/>
    </source>
</evidence>
<feature type="signal peptide" evidence="1">
    <location>
        <begin position="1"/>
        <end position="22"/>
    </location>
</feature>
<reference evidence="2 3" key="1">
    <citation type="submission" date="2015-12" db="EMBL/GenBank/DDBJ databases">
        <title>The genome of Folsomia candida.</title>
        <authorList>
            <person name="Faddeeva A."/>
            <person name="Derks M.F."/>
            <person name="Anvar Y."/>
            <person name="Smit S."/>
            <person name="Van Straalen N."/>
            <person name="Roelofs D."/>
        </authorList>
    </citation>
    <scope>NUCLEOTIDE SEQUENCE [LARGE SCALE GENOMIC DNA]</scope>
    <source>
        <strain evidence="2 3">VU population</strain>
        <tissue evidence="2">Whole body</tissue>
    </source>
</reference>
<proteinExistence type="predicted"/>
<comment type="caution">
    <text evidence="2">The sequence shown here is derived from an EMBL/GenBank/DDBJ whole genome shotgun (WGS) entry which is preliminary data.</text>
</comment>
<protein>
    <submittedName>
        <fullName evidence="2">Uncharacterized protein</fullName>
    </submittedName>
</protein>
<evidence type="ECO:0000313" key="2">
    <source>
        <dbReference type="EMBL" id="OXA62155.1"/>
    </source>
</evidence>
<accession>A0A226EWW6</accession>
<organism evidence="2 3">
    <name type="scientific">Folsomia candida</name>
    <name type="common">Springtail</name>
    <dbReference type="NCBI Taxonomy" id="158441"/>
    <lineage>
        <taxon>Eukaryota</taxon>
        <taxon>Metazoa</taxon>
        <taxon>Ecdysozoa</taxon>
        <taxon>Arthropoda</taxon>
        <taxon>Hexapoda</taxon>
        <taxon>Collembola</taxon>
        <taxon>Entomobryomorpha</taxon>
        <taxon>Isotomoidea</taxon>
        <taxon>Isotomidae</taxon>
        <taxon>Proisotominae</taxon>
        <taxon>Folsomia</taxon>
    </lineage>
</organism>
<dbReference type="EMBL" id="LNIX01000001">
    <property type="protein sequence ID" value="OXA62155.1"/>
    <property type="molecule type" value="Genomic_DNA"/>
</dbReference>
<keyword evidence="1" id="KW-0732">Signal</keyword>
<keyword evidence="3" id="KW-1185">Reference proteome</keyword>
<gene>
    <name evidence="2" type="ORF">Fcan01_01119</name>
</gene>
<dbReference type="Proteomes" id="UP000198287">
    <property type="component" value="Unassembled WGS sequence"/>
</dbReference>
<evidence type="ECO:0000256" key="1">
    <source>
        <dbReference type="SAM" id="SignalP"/>
    </source>
</evidence>
<name>A0A226EWW6_FOLCA</name>
<sequence>MINFWITSIFIIISFLIQITSSRHECFPSAIVNLVQDWNTLHIFVEFDSTLLAEGKEFISENCWNPVLENYLIEIEELRRLGNSVSVDISRKHVNISKFLGKSTAILYPMPSRDAEKIAGSIRKLLTRLKSKKLDPVYLFIHLEMVIADHETFARTLGPIGLRFLGQIFFISHGRVYLACSSWDGSISVIPLFDKNLKNKYDEDEIWELWINHNHRREETA</sequence>